<name>A0AA36DSW7_CYLNA</name>
<reference evidence="2" key="1">
    <citation type="submission" date="2023-07" db="EMBL/GenBank/DDBJ databases">
        <authorList>
            <consortium name="CYATHOMIX"/>
        </authorList>
    </citation>
    <scope>NUCLEOTIDE SEQUENCE</scope>
    <source>
        <strain evidence="2">N/A</strain>
    </source>
</reference>
<proteinExistence type="predicted"/>
<gene>
    <name evidence="2" type="ORF">CYNAS_LOCUS3450</name>
</gene>
<protein>
    <submittedName>
        <fullName evidence="2">Uncharacterized protein</fullName>
    </submittedName>
</protein>
<dbReference type="EMBL" id="CATQJL010000001">
    <property type="protein sequence ID" value="CAJ0591467.1"/>
    <property type="molecule type" value="Genomic_DNA"/>
</dbReference>
<keyword evidence="3" id="KW-1185">Reference proteome</keyword>
<organism evidence="2 3">
    <name type="scientific">Cylicocyclus nassatus</name>
    <name type="common">Nematode worm</name>
    <dbReference type="NCBI Taxonomy" id="53992"/>
    <lineage>
        <taxon>Eukaryota</taxon>
        <taxon>Metazoa</taxon>
        <taxon>Ecdysozoa</taxon>
        <taxon>Nematoda</taxon>
        <taxon>Chromadorea</taxon>
        <taxon>Rhabditida</taxon>
        <taxon>Rhabditina</taxon>
        <taxon>Rhabditomorpha</taxon>
        <taxon>Strongyloidea</taxon>
        <taxon>Strongylidae</taxon>
        <taxon>Cylicocyclus</taxon>
    </lineage>
</organism>
<sequence length="152" mass="17932">MWLYCCLFTLTLAHSETYRCGEFGQLTYDKSWDQDLKLAFQQKCGVQNATDLKYSIKWECELLRYGREDWKQSSKVESAYYNGAYKTEAGKNAYGQIVKLKSNWDPDLCNAAKKYTEYACKHFQANWYWWDAGFKFGCVFWSGGPETYVKRK</sequence>
<dbReference type="Proteomes" id="UP001176961">
    <property type="component" value="Unassembled WGS sequence"/>
</dbReference>
<evidence type="ECO:0000313" key="3">
    <source>
        <dbReference type="Proteomes" id="UP001176961"/>
    </source>
</evidence>
<feature type="chain" id="PRO_5041414387" evidence="1">
    <location>
        <begin position="16"/>
        <end position="152"/>
    </location>
</feature>
<evidence type="ECO:0000313" key="2">
    <source>
        <dbReference type="EMBL" id="CAJ0591467.1"/>
    </source>
</evidence>
<dbReference type="AlphaFoldDB" id="A0AA36DSW7"/>
<feature type="signal peptide" evidence="1">
    <location>
        <begin position="1"/>
        <end position="15"/>
    </location>
</feature>
<keyword evidence="1" id="KW-0732">Signal</keyword>
<accession>A0AA36DSW7</accession>
<evidence type="ECO:0000256" key="1">
    <source>
        <dbReference type="SAM" id="SignalP"/>
    </source>
</evidence>
<comment type="caution">
    <text evidence="2">The sequence shown here is derived from an EMBL/GenBank/DDBJ whole genome shotgun (WGS) entry which is preliminary data.</text>
</comment>